<sequence>MTSSSPQTFFKNMIFLAAMCKYAPGIEEKFCGNGKTDHKKEIVFARHHFPTAVYQFLGSKRITSLLNDAEMESCKKNEISDRLMNDCNRVRRMGALNKQIIPQNQLLDDYMIQELKCLEAIENHFICAPVTTQTEVTDVMNEIRAALNAETISTLLNAASAVEY</sequence>
<name>A0A1Z5KAI3_FISSO</name>
<protein>
    <submittedName>
        <fullName evidence="1">Uncharacterized protein</fullName>
    </submittedName>
</protein>
<reference evidence="1 2" key="1">
    <citation type="journal article" date="2015" name="Plant Cell">
        <title>Oil accumulation by the oleaginous diatom Fistulifera solaris as revealed by the genome and transcriptome.</title>
        <authorList>
            <person name="Tanaka T."/>
            <person name="Maeda Y."/>
            <person name="Veluchamy A."/>
            <person name="Tanaka M."/>
            <person name="Abida H."/>
            <person name="Marechal E."/>
            <person name="Bowler C."/>
            <person name="Muto M."/>
            <person name="Sunaga Y."/>
            <person name="Tanaka M."/>
            <person name="Yoshino T."/>
            <person name="Taniguchi T."/>
            <person name="Fukuda Y."/>
            <person name="Nemoto M."/>
            <person name="Matsumoto M."/>
            <person name="Wong P.S."/>
            <person name="Aburatani S."/>
            <person name="Fujibuchi W."/>
        </authorList>
    </citation>
    <scope>NUCLEOTIDE SEQUENCE [LARGE SCALE GENOMIC DNA]</scope>
    <source>
        <strain evidence="1 2">JPCC DA0580</strain>
    </source>
</reference>
<dbReference type="AlphaFoldDB" id="A0A1Z5KAI3"/>
<dbReference type="InParanoid" id="A0A1Z5KAI3"/>
<evidence type="ECO:0000313" key="2">
    <source>
        <dbReference type="Proteomes" id="UP000198406"/>
    </source>
</evidence>
<evidence type="ECO:0000313" key="1">
    <source>
        <dbReference type="EMBL" id="GAX22948.1"/>
    </source>
</evidence>
<comment type="caution">
    <text evidence="1">The sequence shown here is derived from an EMBL/GenBank/DDBJ whole genome shotgun (WGS) entry which is preliminary data.</text>
</comment>
<gene>
    <name evidence="1" type="ORF">FisN_24Lh243</name>
</gene>
<dbReference type="EMBL" id="BDSP01000191">
    <property type="protein sequence ID" value="GAX22948.1"/>
    <property type="molecule type" value="Genomic_DNA"/>
</dbReference>
<keyword evidence="2" id="KW-1185">Reference proteome</keyword>
<proteinExistence type="predicted"/>
<dbReference type="Proteomes" id="UP000198406">
    <property type="component" value="Unassembled WGS sequence"/>
</dbReference>
<organism evidence="1 2">
    <name type="scientific">Fistulifera solaris</name>
    <name type="common">Oleaginous diatom</name>
    <dbReference type="NCBI Taxonomy" id="1519565"/>
    <lineage>
        <taxon>Eukaryota</taxon>
        <taxon>Sar</taxon>
        <taxon>Stramenopiles</taxon>
        <taxon>Ochrophyta</taxon>
        <taxon>Bacillariophyta</taxon>
        <taxon>Bacillariophyceae</taxon>
        <taxon>Bacillariophycidae</taxon>
        <taxon>Naviculales</taxon>
        <taxon>Naviculaceae</taxon>
        <taxon>Fistulifera</taxon>
    </lineage>
</organism>
<accession>A0A1Z5KAI3</accession>